<comment type="subcellular location">
    <subcellularLocation>
        <location evidence="1">Membrane</location>
        <topology evidence="1">Multi-pass membrane protein</topology>
    </subcellularLocation>
</comment>
<keyword evidence="8" id="KW-1185">Reference proteome</keyword>
<protein>
    <submittedName>
        <fullName evidence="7">LHFPL tetraspan subfamily member 3 protein</fullName>
    </submittedName>
</protein>
<dbReference type="Proteomes" id="UP000324091">
    <property type="component" value="Chromosome 22"/>
</dbReference>
<dbReference type="EMBL" id="RHFK02000015">
    <property type="protein sequence ID" value="TWW64806.1"/>
    <property type="molecule type" value="Genomic_DNA"/>
</dbReference>
<comment type="caution">
    <text evidence="7">The sequence shown here is derived from an EMBL/GenBank/DDBJ whole genome shotgun (WGS) entry which is preliminary data.</text>
</comment>
<gene>
    <name evidence="7" type="ORF">D4764_22G0004530</name>
</gene>
<evidence type="ECO:0000256" key="4">
    <source>
        <dbReference type="ARBA" id="ARBA00023136"/>
    </source>
</evidence>
<evidence type="ECO:0000256" key="6">
    <source>
        <dbReference type="SAM" id="Phobius"/>
    </source>
</evidence>
<evidence type="ECO:0000313" key="7">
    <source>
        <dbReference type="EMBL" id="TWW64806.1"/>
    </source>
</evidence>
<dbReference type="Pfam" id="PF10242">
    <property type="entry name" value="L_HMGIC_fpl"/>
    <property type="match status" value="1"/>
</dbReference>
<dbReference type="PANTHER" id="PTHR12489:SF13">
    <property type="entry name" value="LHFPL TETRASPAN SUBFAMILY MEMBER 3 PROTEIN"/>
    <property type="match status" value="1"/>
</dbReference>
<keyword evidence="3 6" id="KW-1133">Transmembrane helix</keyword>
<evidence type="ECO:0000313" key="8">
    <source>
        <dbReference type="Proteomes" id="UP000324091"/>
    </source>
</evidence>
<keyword evidence="2 6" id="KW-0812">Transmembrane</keyword>
<evidence type="ECO:0000256" key="5">
    <source>
        <dbReference type="SAM" id="MobiDB-lite"/>
    </source>
</evidence>
<evidence type="ECO:0000256" key="2">
    <source>
        <dbReference type="ARBA" id="ARBA00022692"/>
    </source>
</evidence>
<feature type="transmembrane region" description="Helical" evidence="6">
    <location>
        <begin position="144"/>
        <end position="166"/>
    </location>
</feature>
<feature type="region of interest" description="Disordered" evidence="5">
    <location>
        <begin position="197"/>
        <end position="221"/>
    </location>
</feature>
<reference evidence="7 8" key="1">
    <citation type="submission" date="2019-04" db="EMBL/GenBank/DDBJ databases">
        <title>Chromosome genome assembly for Takifugu flavidus.</title>
        <authorList>
            <person name="Xiao S."/>
        </authorList>
    </citation>
    <scope>NUCLEOTIDE SEQUENCE [LARGE SCALE GENOMIC DNA]</scope>
    <source>
        <strain evidence="7">HTHZ2018</strain>
        <tissue evidence="7">Muscle</tissue>
    </source>
</reference>
<organism evidence="7 8">
    <name type="scientific">Takifugu flavidus</name>
    <name type="common">sansaifugu</name>
    <dbReference type="NCBI Taxonomy" id="433684"/>
    <lineage>
        <taxon>Eukaryota</taxon>
        <taxon>Metazoa</taxon>
        <taxon>Chordata</taxon>
        <taxon>Craniata</taxon>
        <taxon>Vertebrata</taxon>
        <taxon>Euteleostomi</taxon>
        <taxon>Actinopterygii</taxon>
        <taxon>Neopterygii</taxon>
        <taxon>Teleostei</taxon>
        <taxon>Neoteleostei</taxon>
        <taxon>Acanthomorphata</taxon>
        <taxon>Eupercaria</taxon>
        <taxon>Tetraodontiformes</taxon>
        <taxon>Tetradontoidea</taxon>
        <taxon>Tetraodontidae</taxon>
        <taxon>Takifugu</taxon>
    </lineage>
</organism>
<sequence length="221" mass="24697">MHKCPQDRNMFDSFSLDKDGIHSRFLREEAGDGLLKPAHESVRSCWLSSPLRLMRLIPCGGSQDYREEPVEEQSLPEAARDRVRYGNALGAECAGTSTRLVGFQGTCLILGCMIYPDGWDSDEVKRMCGEQTDKYTLGACSMRWAYILAIMGIMDALILSFLAFVLGNRQDSLMSEELLGDSKKRCYLDTTLLRDQPGADAAPVCGTRTQEDGEEEKEHLK</sequence>
<dbReference type="PANTHER" id="PTHR12489">
    <property type="entry name" value="LIPOMA HMGIC FUSION PARTNER-LIKE PROTEIN"/>
    <property type="match status" value="1"/>
</dbReference>
<dbReference type="GO" id="GO:0005886">
    <property type="term" value="C:plasma membrane"/>
    <property type="evidence" value="ECO:0007669"/>
    <property type="project" value="TreeGrafter"/>
</dbReference>
<proteinExistence type="predicted"/>
<dbReference type="GO" id="GO:0007605">
    <property type="term" value="P:sensory perception of sound"/>
    <property type="evidence" value="ECO:0007669"/>
    <property type="project" value="TreeGrafter"/>
</dbReference>
<evidence type="ECO:0000256" key="3">
    <source>
        <dbReference type="ARBA" id="ARBA00022989"/>
    </source>
</evidence>
<keyword evidence="4 6" id="KW-0472">Membrane</keyword>
<name>A0A5C6NCE5_9TELE</name>
<dbReference type="InterPro" id="IPR019372">
    <property type="entry name" value="LHFPL"/>
</dbReference>
<accession>A0A5C6NCE5</accession>
<evidence type="ECO:0000256" key="1">
    <source>
        <dbReference type="ARBA" id="ARBA00004141"/>
    </source>
</evidence>
<dbReference type="AlphaFoldDB" id="A0A5C6NCE5"/>